<evidence type="ECO:0000256" key="9">
    <source>
        <dbReference type="ARBA" id="ARBA00023286"/>
    </source>
</evidence>
<evidence type="ECO:0000256" key="3">
    <source>
        <dbReference type="ARBA" id="ARBA00022692"/>
    </source>
</evidence>
<evidence type="ECO:0000313" key="12">
    <source>
        <dbReference type="EMBL" id="GBL76007.1"/>
    </source>
</evidence>
<sequence>MSFPKFLRIAIMPLRHVIEIRKDEEGKIKSAGGVEGELVEILSSKLGFDYEFILPDDRSWGKIEDDVWNGMVGMAMKLT</sequence>
<keyword evidence="2" id="KW-0813">Transport</keyword>
<dbReference type="GO" id="GO:0016020">
    <property type="term" value="C:membrane"/>
    <property type="evidence" value="ECO:0007669"/>
    <property type="project" value="UniProtKB-SubCell"/>
</dbReference>
<evidence type="ECO:0000256" key="4">
    <source>
        <dbReference type="ARBA" id="ARBA00022989"/>
    </source>
</evidence>
<keyword evidence="8" id="KW-0325">Glycoprotein</keyword>
<keyword evidence="4" id="KW-1133">Transmembrane helix</keyword>
<comment type="caution">
    <text evidence="12">The sequence shown here is derived from an EMBL/GenBank/DDBJ whole genome shotgun (WGS) entry which is preliminary data.</text>
</comment>
<keyword evidence="5" id="KW-0406">Ion transport</keyword>
<dbReference type="Gene3D" id="3.40.190.10">
    <property type="entry name" value="Periplasmic binding protein-like II"/>
    <property type="match status" value="1"/>
</dbReference>
<name>A0A4Y2A8X1_ARAVE</name>
<dbReference type="InterPro" id="IPR019594">
    <property type="entry name" value="Glu/Gly-bd"/>
</dbReference>
<evidence type="ECO:0000256" key="1">
    <source>
        <dbReference type="ARBA" id="ARBA00004141"/>
    </source>
</evidence>
<keyword evidence="9" id="KW-1071">Ligand-gated ion channel</keyword>
<keyword evidence="3" id="KW-0812">Transmembrane</keyword>
<dbReference type="EMBL" id="BGPR01000009">
    <property type="protein sequence ID" value="GBL76007.1"/>
    <property type="molecule type" value="Genomic_DNA"/>
</dbReference>
<feature type="domain" description="Ionotropic glutamate receptor L-glutamate and glycine-binding" evidence="11">
    <location>
        <begin position="16"/>
        <end position="77"/>
    </location>
</feature>
<dbReference type="GO" id="GO:0015276">
    <property type="term" value="F:ligand-gated monoatomic ion channel activity"/>
    <property type="evidence" value="ECO:0007669"/>
    <property type="project" value="InterPro"/>
</dbReference>
<reference evidence="12 13" key="1">
    <citation type="journal article" date="2019" name="Sci. Rep.">
        <title>Orb-weaving spider Araneus ventricosus genome elucidates the spidroin gene catalogue.</title>
        <authorList>
            <person name="Kono N."/>
            <person name="Nakamura H."/>
            <person name="Ohtoshi R."/>
            <person name="Moran D.A.P."/>
            <person name="Shinohara A."/>
            <person name="Yoshida Y."/>
            <person name="Fujiwara M."/>
            <person name="Mori M."/>
            <person name="Tomita M."/>
            <person name="Arakawa K."/>
        </authorList>
    </citation>
    <scope>NUCLEOTIDE SEQUENCE [LARGE SCALE GENOMIC DNA]</scope>
</reference>
<evidence type="ECO:0000256" key="7">
    <source>
        <dbReference type="ARBA" id="ARBA00023170"/>
    </source>
</evidence>
<evidence type="ECO:0000313" key="13">
    <source>
        <dbReference type="Proteomes" id="UP000499080"/>
    </source>
</evidence>
<evidence type="ECO:0000256" key="10">
    <source>
        <dbReference type="ARBA" id="ARBA00023303"/>
    </source>
</evidence>
<organism evidence="12 13">
    <name type="scientific">Araneus ventricosus</name>
    <name type="common">Orbweaver spider</name>
    <name type="synonym">Epeira ventricosa</name>
    <dbReference type="NCBI Taxonomy" id="182803"/>
    <lineage>
        <taxon>Eukaryota</taxon>
        <taxon>Metazoa</taxon>
        <taxon>Ecdysozoa</taxon>
        <taxon>Arthropoda</taxon>
        <taxon>Chelicerata</taxon>
        <taxon>Arachnida</taxon>
        <taxon>Araneae</taxon>
        <taxon>Araneomorphae</taxon>
        <taxon>Entelegynae</taxon>
        <taxon>Araneoidea</taxon>
        <taxon>Araneidae</taxon>
        <taxon>Araneus</taxon>
    </lineage>
</organism>
<dbReference type="SMART" id="SM00918">
    <property type="entry name" value="Lig_chan-Glu_bd"/>
    <property type="match status" value="1"/>
</dbReference>
<keyword evidence="10" id="KW-0407">Ion channel</keyword>
<keyword evidence="6" id="KW-0472">Membrane</keyword>
<dbReference type="Pfam" id="PF10613">
    <property type="entry name" value="Lig_chan-Glu_bd"/>
    <property type="match status" value="1"/>
</dbReference>
<proteinExistence type="predicted"/>
<gene>
    <name evidence="12" type="ORF">AVEN_234321_1</name>
</gene>
<evidence type="ECO:0000256" key="5">
    <source>
        <dbReference type="ARBA" id="ARBA00023065"/>
    </source>
</evidence>
<keyword evidence="7" id="KW-0675">Receptor</keyword>
<protein>
    <recommendedName>
        <fullName evidence="11">Ionotropic glutamate receptor L-glutamate and glycine-binding domain-containing protein</fullName>
    </recommendedName>
</protein>
<evidence type="ECO:0000256" key="6">
    <source>
        <dbReference type="ARBA" id="ARBA00023136"/>
    </source>
</evidence>
<evidence type="ECO:0000259" key="11">
    <source>
        <dbReference type="SMART" id="SM00918"/>
    </source>
</evidence>
<evidence type="ECO:0000256" key="8">
    <source>
        <dbReference type="ARBA" id="ARBA00023180"/>
    </source>
</evidence>
<comment type="subcellular location">
    <subcellularLocation>
        <location evidence="1">Membrane</location>
        <topology evidence="1">Multi-pass membrane protein</topology>
    </subcellularLocation>
</comment>
<dbReference type="Proteomes" id="UP000499080">
    <property type="component" value="Unassembled WGS sequence"/>
</dbReference>
<dbReference type="OrthoDB" id="8195814at2759"/>
<accession>A0A4Y2A8X1</accession>
<evidence type="ECO:0000256" key="2">
    <source>
        <dbReference type="ARBA" id="ARBA00022448"/>
    </source>
</evidence>
<dbReference type="SUPFAM" id="SSF53850">
    <property type="entry name" value="Periplasmic binding protein-like II"/>
    <property type="match status" value="1"/>
</dbReference>
<keyword evidence="13" id="KW-1185">Reference proteome</keyword>
<dbReference type="AlphaFoldDB" id="A0A4Y2A8X1"/>